<dbReference type="EMBL" id="BOOO01000053">
    <property type="protein sequence ID" value="GII34586.1"/>
    <property type="molecule type" value="Genomic_DNA"/>
</dbReference>
<name>A0A8J3TY02_9ACTN</name>
<evidence type="ECO:0000313" key="1">
    <source>
        <dbReference type="EMBL" id="GII34586.1"/>
    </source>
</evidence>
<sequence>MTYAQVMAAANESIDQVQDTFPSWAVFRSDAGSFYATRRGERLSFEEIGTGLQQTVCADDLQEFLSLLREQEARRAAT</sequence>
<accession>A0A8J3TY02</accession>
<organism evidence="1 2">
    <name type="scientific">Planotetraspora mira</name>
    <dbReference type="NCBI Taxonomy" id="58121"/>
    <lineage>
        <taxon>Bacteria</taxon>
        <taxon>Bacillati</taxon>
        <taxon>Actinomycetota</taxon>
        <taxon>Actinomycetes</taxon>
        <taxon>Streptosporangiales</taxon>
        <taxon>Streptosporangiaceae</taxon>
        <taxon>Planotetraspora</taxon>
    </lineage>
</organism>
<keyword evidence="2" id="KW-1185">Reference proteome</keyword>
<gene>
    <name evidence="1" type="ORF">Pmi06nite_80280</name>
</gene>
<reference evidence="1 2" key="1">
    <citation type="submission" date="2021-01" db="EMBL/GenBank/DDBJ databases">
        <title>Whole genome shotgun sequence of Planotetraspora mira NBRC 15435.</title>
        <authorList>
            <person name="Komaki H."/>
            <person name="Tamura T."/>
        </authorList>
    </citation>
    <scope>NUCLEOTIDE SEQUENCE [LARGE SCALE GENOMIC DNA]</scope>
    <source>
        <strain evidence="1 2">NBRC 15435</strain>
    </source>
</reference>
<comment type="caution">
    <text evidence="1">The sequence shown here is derived from an EMBL/GenBank/DDBJ whole genome shotgun (WGS) entry which is preliminary data.</text>
</comment>
<dbReference type="Proteomes" id="UP000650628">
    <property type="component" value="Unassembled WGS sequence"/>
</dbReference>
<proteinExistence type="predicted"/>
<evidence type="ECO:0000313" key="2">
    <source>
        <dbReference type="Proteomes" id="UP000650628"/>
    </source>
</evidence>
<dbReference type="AlphaFoldDB" id="A0A8J3TY02"/>
<protein>
    <submittedName>
        <fullName evidence="1">Uncharacterized protein</fullName>
    </submittedName>
</protein>